<gene>
    <name evidence="1" type="ORF">JYU34_004921</name>
</gene>
<evidence type="ECO:0000313" key="2">
    <source>
        <dbReference type="Proteomes" id="UP000823941"/>
    </source>
</evidence>
<keyword evidence="2" id="KW-1185">Reference proteome</keyword>
<evidence type="ECO:0000313" key="1">
    <source>
        <dbReference type="EMBL" id="KAG7309048.1"/>
    </source>
</evidence>
<sequence length="56" mass="6431">MLQYFTMAESTLQCTSVVKNYNADFRSTVCAIVMLMRLLTVYGKVKKKFLNNISTD</sequence>
<feature type="non-terminal residue" evidence="1">
    <location>
        <position position="56"/>
    </location>
</feature>
<reference evidence="1 2" key="1">
    <citation type="submission" date="2021-06" db="EMBL/GenBank/DDBJ databases">
        <title>A haploid diamondback moth (Plutella xylostella L.) genome assembly resolves 31 chromosomes and identifies a diamide resistance mutation.</title>
        <authorList>
            <person name="Ward C.M."/>
            <person name="Perry K.D."/>
            <person name="Baker G."/>
            <person name="Powis K."/>
            <person name="Heckel D.G."/>
            <person name="Baxter S.W."/>
        </authorList>
    </citation>
    <scope>NUCLEOTIDE SEQUENCE [LARGE SCALE GENOMIC DNA]</scope>
    <source>
        <strain evidence="1 2">LV</strain>
        <tissue evidence="1">Single pupa</tissue>
    </source>
</reference>
<organism evidence="1 2">
    <name type="scientific">Plutella xylostella</name>
    <name type="common">Diamondback moth</name>
    <name type="synonym">Plutella maculipennis</name>
    <dbReference type="NCBI Taxonomy" id="51655"/>
    <lineage>
        <taxon>Eukaryota</taxon>
        <taxon>Metazoa</taxon>
        <taxon>Ecdysozoa</taxon>
        <taxon>Arthropoda</taxon>
        <taxon>Hexapoda</taxon>
        <taxon>Insecta</taxon>
        <taxon>Pterygota</taxon>
        <taxon>Neoptera</taxon>
        <taxon>Endopterygota</taxon>
        <taxon>Lepidoptera</taxon>
        <taxon>Glossata</taxon>
        <taxon>Ditrysia</taxon>
        <taxon>Yponomeutoidea</taxon>
        <taxon>Plutellidae</taxon>
        <taxon>Plutella</taxon>
    </lineage>
</organism>
<dbReference type="EMBL" id="JAHIBW010000007">
    <property type="protein sequence ID" value="KAG7309048.1"/>
    <property type="molecule type" value="Genomic_DNA"/>
</dbReference>
<accession>A0ABQ7QVH3</accession>
<dbReference type="Proteomes" id="UP000823941">
    <property type="component" value="Chromosome 7"/>
</dbReference>
<comment type="caution">
    <text evidence="1">The sequence shown here is derived from an EMBL/GenBank/DDBJ whole genome shotgun (WGS) entry which is preliminary data.</text>
</comment>
<protein>
    <submittedName>
        <fullName evidence="1">Uncharacterized protein</fullName>
    </submittedName>
</protein>
<proteinExistence type="predicted"/>
<name>A0ABQ7QVH3_PLUXY</name>